<accession>A0A1W1CL38</accession>
<evidence type="ECO:0008006" key="2">
    <source>
        <dbReference type="Google" id="ProtNLM"/>
    </source>
</evidence>
<proteinExistence type="predicted"/>
<dbReference type="InterPro" id="IPR010662">
    <property type="entry name" value="RBBP9/YdeN"/>
</dbReference>
<dbReference type="InterPro" id="IPR029058">
    <property type="entry name" value="AB_hydrolase_fold"/>
</dbReference>
<dbReference type="EMBL" id="FPHF01000092">
    <property type="protein sequence ID" value="SFV66578.1"/>
    <property type="molecule type" value="Genomic_DNA"/>
</dbReference>
<dbReference type="PANTHER" id="PTHR15394">
    <property type="entry name" value="SERINE HYDROLASE RBBP9"/>
    <property type="match status" value="1"/>
</dbReference>
<name>A0A1W1CL38_9ZZZZ</name>
<organism evidence="1">
    <name type="scientific">hydrothermal vent metagenome</name>
    <dbReference type="NCBI Taxonomy" id="652676"/>
    <lineage>
        <taxon>unclassified sequences</taxon>
        <taxon>metagenomes</taxon>
        <taxon>ecological metagenomes</taxon>
    </lineage>
</organism>
<reference evidence="1" key="1">
    <citation type="submission" date="2016-10" db="EMBL/GenBank/DDBJ databases">
        <authorList>
            <person name="de Groot N.N."/>
        </authorList>
    </citation>
    <scope>NUCLEOTIDE SEQUENCE</scope>
</reference>
<dbReference type="AlphaFoldDB" id="A0A1W1CL38"/>
<dbReference type="Pfam" id="PF06821">
    <property type="entry name" value="Ser_hydrolase"/>
    <property type="match status" value="1"/>
</dbReference>
<dbReference type="PANTHER" id="PTHR15394:SF3">
    <property type="entry name" value="SERINE HYDROLASE RBBP9"/>
    <property type="match status" value="1"/>
</dbReference>
<gene>
    <name evidence="1" type="ORF">MNB_SM-4-1218</name>
</gene>
<dbReference type="GO" id="GO:0016787">
    <property type="term" value="F:hydrolase activity"/>
    <property type="evidence" value="ECO:0007669"/>
    <property type="project" value="InterPro"/>
</dbReference>
<dbReference type="SUPFAM" id="SSF53474">
    <property type="entry name" value="alpha/beta-Hydrolases"/>
    <property type="match status" value="1"/>
</dbReference>
<sequence>MSKKVLLVHGWGGSDSPHWQSWLASELVKDYGCINFLRFSNFHAPKLDVWKHELEEALQDFKPDIVICHSLANTLWFHLCNTGTLKTIQKLYLVAPPSMSCQVKEIKEFFPQKIPKNLFAKEVLLIGSTNDPYMHIEGLQELQKGLAVELKILENAGHINADSGFGEWLWILEKLKSDLSNS</sequence>
<protein>
    <recommendedName>
        <fullName evidence="2">Serine hydrolase family protein</fullName>
    </recommendedName>
</protein>
<dbReference type="Gene3D" id="3.40.50.1820">
    <property type="entry name" value="alpha/beta hydrolase"/>
    <property type="match status" value="1"/>
</dbReference>
<evidence type="ECO:0000313" key="1">
    <source>
        <dbReference type="EMBL" id="SFV66578.1"/>
    </source>
</evidence>